<protein>
    <submittedName>
        <fullName evidence="1">Dihydrodiol dehydrogenase</fullName>
    </submittedName>
</protein>
<evidence type="ECO:0000313" key="2">
    <source>
        <dbReference type="Proteomes" id="UP000281431"/>
    </source>
</evidence>
<dbReference type="AlphaFoldDB" id="A0A3N6MWW7"/>
<sequence>MANEFAQVTFTRVVTENGDALALESPKLGFSIRLSVAHLESIARQDVDEFSSLLEDPYGPEDEH</sequence>
<reference evidence="1 2" key="1">
    <citation type="submission" date="2018-10" db="EMBL/GenBank/DDBJ databases">
        <title>Natrarchaeobius chitinivorans gen. nov., sp. nov., and Natrarchaeobius haloalkaliphilus sp. nov., alkaliphilic, chitin-utilizing haloarchaea from hypersaline alkaline lakes.</title>
        <authorList>
            <person name="Sorokin D.Y."/>
            <person name="Elcheninov A.G."/>
            <person name="Kostrikina N.A."/>
            <person name="Bale N.J."/>
            <person name="Sinninghe Damste J.S."/>
            <person name="Khijniak T.V."/>
            <person name="Kublanov I.V."/>
            <person name="Toshchakov S.V."/>
        </authorList>
    </citation>
    <scope>NUCLEOTIDE SEQUENCE [LARGE SCALE GENOMIC DNA]</scope>
    <source>
        <strain evidence="1 2">AArcht7</strain>
    </source>
</reference>
<organism evidence="1 2">
    <name type="scientific">Natrarchaeobius chitinivorans</name>
    <dbReference type="NCBI Taxonomy" id="1679083"/>
    <lineage>
        <taxon>Archaea</taxon>
        <taxon>Methanobacteriati</taxon>
        <taxon>Methanobacteriota</taxon>
        <taxon>Stenosarchaea group</taxon>
        <taxon>Halobacteria</taxon>
        <taxon>Halobacteriales</taxon>
        <taxon>Natrialbaceae</taxon>
        <taxon>Natrarchaeobius</taxon>
    </lineage>
</organism>
<comment type="caution">
    <text evidence="1">The sequence shown here is derived from an EMBL/GenBank/DDBJ whole genome shotgun (WGS) entry which is preliminary data.</text>
</comment>
<keyword evidence="2" id="KW-1185">Reference proteome</keyword>
<name>A0A3N6MWW7_NATCH</name>
<gene>
    <name evidence="1" type="ORF">EA472_14535</name>
</gene>
<accession>A0A3N6MWW7</accession>
<dbReference type="Proteomes" id="UP000281431">
    <property type="component" value="Unassembled WGS sequence"/>
</dbReference>
<dbReference type="EMBL" id="REFZ01000009">
    <property type="protein sequence ID" value="RQG99486.1"/>
    <property type="molecule type" value="Genomic_DNA"/>
</dbReference>
<evidence type="ECO:0000313" key="1">
    <source>
        <dbReference type="EMBL" id="RQG99486.1"/>
    </source>
</evidence>
<proteinExistence type="predicted"/>